<keyword evidence="3" id="KW-1185">Reference proteome</keyword>
<organism evidence="2 3">
    <name type="scientific">Acidovorax ebreus (strain TPSY)</name>
    <name type="common">Diaphorobacter sp. (strain TPSY)</name>
    <dbReference type="NCBI Taxonomy" id="535289"/>
    <lineage>
        <taxon>Bacteria</taxon>
        <taxon>Pseudomonadati</taxon>
        <taxon>Pseudomonadota</taxon>
        <taxon>Betaproteobacteria</taxon>
        <taxon>Burkholderiales</taxon>
        <taxon>Comamonadaceae</taxon>
        <taxon>Diaphorobacter</taxon>
    </lineage>
</organism>
<evidence type="ECO:0000313" key="2">
    <source>
        <dbReference type="EMBL" id="ACM34762.1"/>
    </source>
</evidence>
<gene>
    <name evidence="2" type="ordered locus">Dtpsy_3333</name>
</gene>
<sequence>MTDIWSMLPAIASAAKDVLLTITALVAAYVGLKGLSTWRRQLKGNTEYALAKNVLTCLYELRGAIGVARNPFASYSAEPDLPAEKLESMDARQKEWYAYAQMYEKRWAPVVAAKSKLDVFLFEVEAVWGRGKLAEFTPLNEAVAELNWAIQDHLEDRDPRRGRQALDSEERKKQRAVLFRRGMKTKDEYNENFEQAISKIEAVLKPHVLEHHR</sequence>
<keyword evidence="1" id="KW-0472">Membrane</keyword>
<proteinExistence type="predicted"/>
<keyword evidence="1" id="KW-1133">Transmembrane helix</keyword>
<evidence type="ECO:0000313" key="3">
    <source>
        <dbReference type="Proteomes" id="UP000000450"/>
    </source>
</evidence>
<feature type="transmembrane region" description="Helical" evidence="1">
    <location>
        <begin position="6"/>
        <end position="32"/>
    </location>
</feature>
<dbReference type="KEGG" id="dia:Dtpsy_3333"/>
<dbReference type="Proteomes" id="UP000000450">
    <property type="component" value="Chromosome"/>
</dbReference>
<reference evidence="2 3" key="1">
    <citation type="journal article" date="2010" name="J. Bacteriol.">
        <title>Completed genome sequence of the anaerobic iron-oxidizing bacterium Acidovorax ebreus strain TPSY.</title>
        <authorList>
            <person name="Byrne-Bailey K.G."/>
            <person name="Weber K.A."/>
            <person name="Chair A.H."/>
            <person name="Bose S."/>
            <person name="Knox T."/>
            <person name="Spanbauer T.L."/>
            <person name="Chertkov O."/>
            <person name="Coates J.D."/>
        </authorList>
    </citation>
    <scope>NUCLEOTIDE SEQUENCE [LARGE SCALE GENOMIC DNA]</scope>
    <source>
        <strain evidence="2 3">TPSY</strain>
    </source>
</reference>
<evidence type="ECO:0000256" key="1">
    <source>
        <dbReference type="SAM" id="Phobius"/>
    </source>
</evidence>
<dbReference type="EMBL" id="CP001392">
    <property type="protein sequence ID" value="ACM34762.1"/>
    <property type="molecule type" value="Genomic_DNA"/>
</dbReference>
<protein>
    <submittedName>
        <fullName evidence="2">Uncharacterized protein</fullName>
    </submittedName>
</protein>
<accession>A0A9J9QCN2</accession>
<name>A0A9J9QCN2_ACIET</name>
<dbReference type="AlphaFoldDB" id="A0A9J9QCN2"/>
<keyword evidence="1" id="KW-0812">Transmembrane</keyword>